<dbReference type="EMBL" id="CP042305">
    <property type="protein sequence ID" value="QDZ15391.1"/>
    <property type="molecule type" value="Genomic_DNA"/>
</dbReference>
<accession>A0A5B8M5C4</accession>
<evidence type="ECO:0000313" key="5">
    <source>
        <dbReference type="Proteomes" id="UP000320216"/>
    </source>
</evidence>
<dbReference type="Proteomes" id="UP000320216">
    <property type="component" value="Chromosome"/>
</dbReference>
<evidence type="ECO:0000313" key="4">
    <source>
        <dbReference type="EMBL" id="QDZ15391.1"/>
    </source>
</evidence>
<proteinExistence type="predicted"/>
<feature type="domain" description="Xylose isomerase-like TIM barrel" evidence="3">
    <location>
        <begin position="60"/>
        <end position="270"/>
    </location>
</feature>
<keyword evidence="1" id="KW-0119">Carbohydrate metabolism</keyword>
<gene>
    <name evidence="4" type="ORF">FPZ11_12040</name>
</gene>
<dbReference type="Gene3D" id="3.20.20.150">
    <property type="entry name" value="Divalent-metal-dependent TIM barrel enzymes"/>
    <property type="match status" value="1"/>
</dbReference>
<evidence type="ECO:0000256" key="1">
    <source>
        <dbReference type="ARBA" id="ARBA00023277"/>
    </source>
</evidence>
<dbReference type="Pfam" id="PF01261">
    <property type="entry name" value="AP_endonuc_2"/>
    <property type="match status" value="1"/>
</dbReference>
<sequence length="301" mass="32770">MSGWAATPPRSRTPSSPSPTTDLHGLTAHLNQKEHFVSNPSVQLYSVRDAVDENLDEAVARVAEIGFRNVEPYAFHLRTADYKRAFAASGVQAPSGHAPVIDSDAPGSIFDAAAELGMTTVIDPFIPTDRWQTSDDVHRIADRVNELTAQAKERGLEFGYHNHQWEFTNKVEGRPVYDLFVELLGPDTVLEVDTFWATVGGADAPALLRSLGDRVRALHIKDGTIDEDIRNVLPSSESALIVPEALKAAFENQTPAGQGDVDVKAILEAAPNALRVVEFDAYRGDVFEGIAESLAWLTAND</sequence>
<evidence type="ECO:0000259" key="3">
    <source>
        <dbReference type="Pfam" id="PF01261"/>
    </source>
</evidence>
<name>A0A5B8M5C4_9MICO</name>
<dbReference type="SUPFAM" id="SSF51658">
    <property type="entry name" value="Xylose isomerase-like"/>
    <property type="match status" value="1"/>
</dbReference>
<dbReference type="GO" id="GO:0016853">
    <property type="term" value="F:isomerase activity"/>
    <property type="evidence" value="ECO:0007669"/>
    <property type="project" value="UniProtKB-KW"/>
</dbReference>
<feature type="compositionally biased region" description="Low complexity" evidence="2">
    <location>
        <begin position="7"/>
        <end position="21"/>
    </location>
</feature>
<dbReference type="OrthoDB" id="5182842at2"/>
<feature type="region of interest" description="Disordered" evidence="2">
    <location>
        <begin position="1"/>
        <end position="25"/>
    </location>
</feature>
<dbReference type="AlphaFoldDB" id="A0A5B8M5C4"/>
<dbReference type="InterPro" id="IPR036237">
    <property type="entry name" value="Xyl_isomerase-like_sf"/>
</dbReference>
<evidence type="ECO:0000256" key="2">
    <source>
        <dbReference type="SAM" id="MobiDB-lite"/>
    </source>
</evidence>
<reference evidence="4 5" key="1">
    <citation type="submission" date="2019-07" db="EMBL/GenBank/DDBJ databases">
        <title>Full genome sequence of Humibacter sp. WJ7-1.</title>
        <authorList>
            <person name="Im W.-T."/>
        </authorList>
    </citation>
    <scope>NUCLEOTIDE SEQUENCE [LARGE SCALE GENOMIC DNA]</scope>
    <source>
        <strain evidence="4 5">WJ7-1</strain>
    </source>
</reference>
<keyword evidence="5" id="KW-1185">Reference proteome</keyword>
<dbReference type="PANTHER" id="PTHR12110:SF41">
    <property type="entry name" value="INOSOSE DEHYDRATASE"/>
    <property type="match status" value="1"/>
</dbReference>
<keyword evidence="4" id="KW-0413">Isomerase</keyword>
<dbReference type="InterPro" id="IPR050312">
    <property type="entry name" value="IolE/XylAMocC-like"/>
</dbReference>
<organism evidence="4 5">
    <name type="scientific">Humibacter ginsenosidimutans</name>
    <dbReference type="NCBI Taxonomy" id="2599293"/>
    <lineage>
        <taxon>Bacteria</taxon>
        <taxon>Bacillati</taxon>
        <taxon>Actinomycetota</taxon>
        <taxon>Actinomycetes</taxon>
        <taxon>Micrococcales</taxon>
        <taxon>Microbacteriaceae</taxon>
        <taxon>Humibacter</taxon>
    </lineage>
</organism>
<protein>
    <submittedName>
        <fullName evidence="4">Sugar phosphate isomerase/epimerase</fullName>
    </submittedName>
</protein>
<dbReference type="KEGG" id="huw:FPZ11_12040"/>
<dbReference type="InterPro" id="IPR013022">
    <property type="entry name" value="Xyl_isomerase-like_TIM-brl"/>
</dbReference>
<dbReference type="PANTHER" id="PTHR12110">
    <property type="entry name" value="HYDROXYPYRUVATE ISOMERASE"/>
    <property type="match status" value="1"/>
</dbReference>